<evidence type="ECO:0000313" key="7">
    <source>
        <dbReference type="Proteomes" id="UP000184758"/>
    </source>
</evidence>
<proteinExistence type="predicted"/>
<sequence length="298" mass="32884">MNMRFVGMTFGVSAALILTGCGNGEATENGSNESISEQLNYTITGIEPGAGVTGLAHQTVDEYENLAGWELEESSTGGMLTMLDQAIENEEPIVVTGWTPHWMFSEYDLKYLEDPKGTMGEVESIHTIARLGFEEENPDAYQILDTFHWEVADMEAVMLEAQGSSFEEASTNWVEANQEQVDVWLEGTEQVDGEEIEIVSTQWGTEKASSTVMKSVLEQQGYEVTLTDIDPAFLFEAIANGEADASLSPWLPTTHASFYEKNKDEIVDLGENLTGTRTGFVVPAYMDIDSIEDLELKE</sequence>
<dbReference type="PANTHER" id="PTHR47737:SF1">
    <property type="entry name" value="GLYCINE BETAINE_PROLINE BETAINE TRANSPORT SYSTEM PERMEASE PROTEIN PROW"/>
    <property type="match status" value="1"/>
</dbReference>
<dbReference type="PROSITE" id="PS51257">
    <property type="entry name" value="PROKAR_LIPOPROTEIN"/>
    <property type="match status" value="1"/>
</dbReference>
<name>A0A1N6F5C7_9LACT</name>
<protein>
    <submittedName>
        <fullName evidence="6">Glycine betaine/proline transport system substrate-binding protein</fullName>
    </submittedName>
</protein>
<keyword evidence="7" id="KW-1185">Reference proteome</keyword>
<evidence type="ECO:0000256" key="3">
    <source>
        <dbReference type="ARBA" id="ARBA00022475"/>
    </source>
</evidence>
<dbReference type="Proteomes" id="UP000184758">
    <property type="component" value="Unassembled WGS sequence"/>
</dbReference>
<dbReference type="GO" id="GO:0043190">
    <property type="term" value="C:ATP-binding cassette (ABC) transporter complex"/>
    <property type="evidence" value="ECO:0007669"/>
    <property type="project" value="InterPro"/>
</dbReference>
<evidence type="ECO:0000313" key="6">
    <source>
        <dbReference type="EMBL" id="SIN90404.1"/>
    </source>
</evidence>
<dbReference type="eggNOG" id="COG2113">
    <property type="taxonomic scope" value="Bacteria"/>
</dbReference>
<evidence type="ECO:0000259" key="5">
    <source>
        <dbReference type="Pfam" id="PF04069"/>
    </source>
</evidence>
<accession>A0A1N6F5C7</accession>
<dbReference type="GO" id="GO:0015226">
    <property type="term" value="F:carnitine transmembrane transporter activity"/>
    <property type="evidence" value="ECO:0007669"/>
    <property type="project" value="TreeGrafter"/>
</dbReference>
<keyword evidence="2" id="KW-0813">Transport</keyword>
<dbReference type="Pfam" id="PF04069">
    <property type="entry name" value="OpuAC"/>
    <property type="match status" value="2"/>
</dbReference>
<gene>
    <name evidence="6" type="ORF">SAMN05878443_0407</name>
</gene>
<dbReference type="GO" id="GO:0015871">
    <property type="term" value="P:choline transport"/>
    <property type="evidence" value="ECO:0007669"/>
    <property type="project" value="TreeGrafter"/>
</dbReference>
<dbReference type="STRING" id="28230.SAMN05878443_0407"/>
<dbReference type="EMBL" id="FSRN01000001">
    <property type="protein sequence ID" value="SIN90404.1"/>
    <property type="molecule type" value="Genomic_DNA"/>
</dbReference>
<keyword evidence="4" id="KW-0472">Membrane</keyword>
<dbReference type="GO" id="GO:0005275">
    <property type="term" value="F:amine transmembrane transporter activity"/>
    <property type="evidence" value="ECO:0007669"/>
    <property type="project" value="TreeGrafter"/>
</dbReference>
<dbReference type="GO" id="GO:0031460">
    <property type="term" value="P:glycine betaine transport"/>
    <property type="evidence" value="ECO:0007669"/>
    <property type="project" value="TreeGrafter"/>
</dbReference>
<organism evidence="6 7">
    <name type="scientific">Carnobacterium alterfunditum</name>
    <dbReference type="NCBI Taxonomy" id="28230"/>
    <lineage>
        <taxon>Bacteria</taxon>
        <taxon>Bacillati</taxon>
        <taxon>Bacillota</taxon>
        <taxon>Bacilli</taxon>
        <taxon>Lactobacillales</taxon>
        <taxon>Carnobacteriaceae</taxon>
        <taxon>Carnobacterium</taxon>
    </lineage>
</organism>
<dbReference type="RefSeq" id="WP_245792752.1">
    <property type="nucleotide sequence ID" value="NZ_FSRN01000001.1"/>
</dbReference>
<comment type="subcellular location">
    <subcellularLocation>
        <location evidence="1">Cell membrane</location>
    </subcellularLocation>
</comment>
<feature type="domain" description="ABC-type glycine betaine transport system substrate-binding" evidence="5">
    <location>
        <begin position="35"/>
        <end position="175"/>
    </location>
</feature>
<reference evidence="7" key="1">
    <citation type="submission" date="2016-11" db="EMBL/GenBank/DDBJ databases">
        <authorList>
            <person name="Varghese N."/>
            <person name="Submissions S."/>
        </authorList>
    </citation>
    <scope>NUCLEOTIDE SEQUENCE [LARGE SCALE GENOMIC DNA]</scope>
    <source>
        <strain evidence="7">313</strain>
    </source>
</reference>
<keyword evidence="3" id="KW-1003">Cell membrane</keyword>
<dbReference type="AlphaFoldDB" id="A0A1N6F5C7"/>
<evidence type="ECO:0000256" key="1">
    <source>
        <dbReference type="ARBA" id="ARBA00004236"/>
    </source>
</evidence>
<dbReference type="Gene3D" id="3.10.105.10">
    <property type="entry name" value="Dipeptide-binding Protein, Domain 3"/>
    <property type="match status" value="1"/>
</dbReference>
<evidence type="ECO:0000256" key="2">
    <source>
        <dbReference type="ARBA" id="ARBA00022448"/>
    </source>
</evidence>
<dbReference type="PANTHER" id="PTHR47737">
    <property type="entry name" value="GLYCINE BETAINE/PROLINE BETAINE TRANSPORT SYSTEM PERMEASE PROTEIN PROW"/>
    <property type="match status" value="1"/>
</dbReference>
<feature type="domain" description="ABC-type glycine betaine transport system substrate-binding" evidence="5">
    <location>
        <begin position="195"/>
        <end position="294"/>
    </location>
</feature>
<dbReference type="InterPro" id="IPR007210">
    <property type="entry name" value="ABC_Gly_betaine_transp_sub-bd"/>
</dbReference>
<evidence type="ECO:0000256" key="4">
    <source>
        <dbReference type="ARBA" id="ARBA00023136"/>
    </source>
</evidence>
<dbReference type="SUPFAM" id="SSF53850">
    <property type="entry name" value="Periplasmic binding protein-like II"/>
    <property type="match status" value="2"/>
</dbReference>
<dbReference type="Gene3D" id="3.40.190.100">
    <property type="entry name" value="Glycine betaine-binding periplasmic protein, domain 2"/>
    <property type="match status" value="1"/>
</dbReference>